<protein>
    <recommendedName>
        <fullName evidence="1">DUF1543 domain-containing protein</fullName>
    </recommendedName>
</protein>
<dbReference type="Pfam" id="PF07566">
    <property type="entry name" value="DUF1543"/>
    <property type="match status" value="1"/>
</dbReference>
<name>A0A1Z9YVM0_9GAMM</name>
<evidence type="ECO:0000259" key="1">
    <source>
        <dbReference type="Pfam" id="PF07566"/>
    </source>
</evidence>
<evidence type="ECO:0000313" key="2">
    <source>
        <dbReference type="EMBL" id="OUY06292.1"/>
    </source>
</evidence>
<evidence type="ECO:0000313" key="3">
    <source>
        <dbReference type="Proteomes" id="UP000196536"/>
    </source>
</evidence>
<dbReference type="Gene3D" id="3.10.20.10">
    <property type="match status" value="2"/>
</dbReference>
<gene>
    <name evidence="2" type="ORF">CAP51_13595</name>
</gene>
<dbReference type="EMBL" id="NEXX01000005">
    <property type="protein sequence ID" value="OUY06292.1"/>
    <property type="molecule type" value="Genomic_DNA"/>
</dbReference>
<proteinExistence type="predicted"/>
<keyword evidence="3" id="KW-1185">Reference proteome</keyword>
<dbReference type="InterPro" id="IPR011440">
    <property type="entry name" value="DUF1543"/>
</dbReference>
<accession>A0A1Z9YVM0</accession>
<dbReference type="OrthoDB" id="850243at2"/>
<dbReference type="Proteomes" id="UP000196536">
    <property type="component" value="Unassembled WGS sequence"/>
</dbReference>
<dbReference type="AlphaFoldDB" id="A0A1Z9YVM0"/>
<sequence length="172" mass="19616">MSPRQLYLVLLGGKHPQANIEVHDIVPVITDQLCNAYTTLKSRWFGQQKGLHIDAWMQIHGVMYQGLPYQVVIQDTPPTHPALKLYLINLGGYIATQFGEAHDYFVVAGKDAADAKQQGKLQLNRHWQKPHTDAVVDIDDCIELHLIDQHYIHLQQADYPANHFKNDYLIIA</sequence>
<comment type="caution">
    <text evidence="2">The sequence shown here is derived from an EMBL/GenBank/DDBJ whole genome shotgun (WGS) entry which is preliminary data.</text>
</comment>
<organism evidence="2 3">
    <name type="scientific">Acinetobacter populi</name>
    <dbReference type="NCBI Taxonomy" id="1582270"/>
    <lineage>
        <taxon>Bacteria</taxon>
        <taxon>Pseudomonadati</taxon>
        <taxon>Pseudomonadota</taxon>
        <taxon>Gammaproteobacteria</taxon>
        <taxon>Moraxellales</taxon>
        <taxon>Moraxellaceae</taxon>
        <taxon>Acinetobacter</taxon>
    </lineage>
</organism>
<feature type="domain" description="DUF1543" evidence="1">
    <location>
        <begin position="18"/>
        <end position="62"/>
    </location>
</feature>
<dbReference type="RefSeq" id="WP_087621296.1">
    <property type="nucleotide sequence ID" value="NZ_NEXX01000005.1"/>
</dbReference>
<reference evidence="2 3" key="1">
    <citation type="submission" date="2017-05" db="EMBL/GenBank/DDBJ databases">
        <title>Acinetobacter populi ANC 5415 (= PBJ7), whole genome shotgun sequencing project.</title>
        <authorList>
            <person name="Nemec A."/>
            <person name="Radolfova-Krizova L."/>
        </authorList>
    </citation>
    <scope>NUCLEOTIDE SEQUENCE [LARGE SCALE GENOMIC DNA]</scope>
    <source>
        <strain evidence="2 3">PBJ7</strain>
    </source>
</reference>